<feature type="domain" description="C2H2-type" evidence="8">
    <location>
        <begin position="21"/>
        <end position="48"/>
    </location>
</feature>
<organism evidence="9 10">
    <name type="scientific">Chelonoidis abingdonii</name>
    <name type="common">Abingdon island giant tortoise</name>
    <name type="synonym">Testudo abingdonii</name>
    <dbReference type="NCBI Taxonomy" id="106734"/>
    <lineage>
        <taxon>Eukaryota</taxon>
        <taxon>Metazoa</taxon>
        <taxon>Chordata</taxon>
        <taxon>Craniata</taxon>
        <taxon>Vertebrata</taxon>
        <taxon>Euteleostomi</taxon>
        <taxon>Archelosauria</taxon>
        <taxon>Testudinata</taxon>
        <taxon>Testudines</taxon>
        <taxon>Cryptodira</taxon>
        <taxon>Durocryptodira</taxon>
        <taxon>Testudinoidea</taxon>
        <taxon>Testudinidae</taxon>
        <taxon>Chelonoidis</taxon>
    </lineage>
</organism>
<dbReference type="GO" id="GO:0008270">
    <property type="term" value="F:zinc ion binding"/>
    <property type="evidence" value="ECO:0007669"/>
    <property type="project" value="UniProtKB-KW"/>
</dbReference>
<name>A0A8C0IQR4_CHEAB</name>
<dbReference type="AlphaFoldDB" id="A0A8C0IQR4"/>
<protein>
    <recommendedName>
        <fullName evidence="8">C2H2-type domain-containing protein</fullName>
    </recommendedName>
</protein>
<dbReference type="PROSITE" id="PS00028">
    <property type="entry name" value="ZINC_FINGER_C2H2_1"/>
    <property type="match status" value="1"/>
</dbReference>
<keyword evidence="2" id="KW-0479">Metal-binding</keyword>
<keyword evidence="3" id="KW-0677">Repeat</keyword>
<evidence type="ECO:0000313" key="10">
    <source>
        <dbReference type="Proteomes" id="UP000694404"/>
    </source>
</evidence>
<evidence type="ECO:0000256" key="5">
    <source>
        <dbReference type="ARBA" id="ARBA00022833"/>
    </source>
</evidence>
<keyword evidence="6" id="KW-0539">Nucleus</keyword>
<comment type="subcellular location">
    <subcellularLocation>
        <location evidence="1">Nucleus</location>
    </subcellularLocation>
</comment>
<dbReference type="Proteomes" id="UP000694404">
    <property type="component" value="Unplaced"/>
</dbReference>
<dbReference type="PROSITE" id="PS50157">
    <property type="entry name" value="ZINC_FINGER_C2H2_2"/>
    <property type="match status" value="1"/>
</dbReference>
<keyword evidence="10" id="KW-1185">Reference proteome</keyword>
<evidence type="ECO:0000256" key="3">
    <source>
        <dbReference type="ARBA" id="ARBA00022737"/>
    </source>
</evidence>
<dbReference type="PANTHER" id="PTHR14003">
    <property type="entry name" value="TRANSCRIPTIONAL REPRESSOR PROTEIN YY"/>
    <property type="match status" value="1"/>
</dbReference>
<dbReference type="GO" id="GO:0005667">
    <property type="term" value="C:transcription regulator complex"/>
    <property type="evidence" value="ECO:0007669"/>
    <property type="project" value="TreeGrafter"/>
</dbReference>
<accession>A0A8C0IQR4</accession>
<evidence type="ECO:0000256" key="6">
    <source>
        <dbReference type="ARBA" id="ARBA00023242"/>
    </source>
</evidence>
<reference evidence="9" key="2">
    <citation type="submission" date="2025-09" db="UniProtKB">
        <authorList>
            <consortium name="Ensembl"/>
        </authorList>
    </citation>
    <scope>IDENTIFICATION</scope>
</reference>
<reference evidence="9" key="1">
    <citation type="submission" date="2025-08" db="UniProtKB">
        <authorList>
            <consortium name="Ensembl"/>
        </authorList>
    </citation>
    <scope>IDENTIFICATION</scope>
</reference>
<keyword evidence="5" id="KW-0862">Zinc</keyword>
<evidence type="ECO:0000313" key="9">
    <source>
        <dbReference type="Ensembl" id="ENSCABP00000012486.1"/>
    </source>
</evidence>
<evidence type="ECO:0000259" key="8">
    <source>
        <dbReference type="PROSITE" id="PS50157"/>
    </source>
</evidence>
<evidence type="ECO:0000256" key="4">
    <source>
        <dbReference type="ARBA" id="ARBA00022771"/>
    </source>
</evidence>
<sequence>ISVCRFLHWPDIQIAFGEELNLCSDCGRSFLWKSALITHQRMHTGEKPYNDSSNLITHQRIHTGEKSLICLAYPQVSSHLKLLAYKTRHKSTKESQHTDTAKLLTFLFLPYNYKINQLEYKYFTSISTYSI</sequence>
<dbReference type="GO" id="GO:0000978">
    <property type="term" value="F:RNA polymerase II cis-regulatory region sequence-specific DNA binding"/>
    <property type="evidence" value="ECO:0007669"/>
    <property type="project" value="TreeGrafter"/>
</dbReference>
<dbReference type="SUPFAM" id="SSF57667">
    <property type="entry name" value="beta-beta-alpha zinc fingers"/>
    <property type="match status" value="2"/>
</dbReference>
<evidence type="ECO:0000256" key="7">
    <source>
        <dbReference type="PROSITE-ProRule" id="PRU00042"/>
    </source>
</evidence>
<dbReference type="GO" id="GO:0031519">
    <property type="term" value="C:PcG protein complex"/>
    <property type="evidence" value="ECO:0007669"/>
    <property type="project" value="TreeGrafter"/>
</dbReference>
<keyword evidence="4 7" id="KW-0863">Zinc-finger</keyword>
<evidence type="ECO:0000256" key="1">
    <source>
        <dbReference type="ARBA" id="ARBA00004123"/>
    </source>
</evidence>
<proteinExistence type="predicted"/>
<dbReference type="Gene3D" id="3.30.160.60">
    <property type="entry name" value="Classic Zinc Finger"/>
    <property type="match status" value="2"/>
</dbReference>
<dbReference type="InterPro" id="IPR013087">
    <property type="entry name" value="Znf_C2H2_type"/>
</dbReference>
<dbReference type="Ensembl" id="ENSCABT00000013689.1">
    <property type="protein sequence ID" value="ENSCABP00000012486.1"/>
    <property type="gene ID" value="ENSCABG00000009355.1"/>
</dbReference>
<dbReference type="GO" id="GO:0000785">
    <property type="term" value="C:chromatin"/>
    <property type="evidence" value="ECO:0007669"/>
    <property type="project" value="TreeGrafter"/>
</dbReference>
<evidence type="ECO:0000256" key="2">
    <source>
        <dbReference type="ARBA" id="ARBA00022723"/>
    </source>
</evidence>
<dbReference type="GO" id="GO:0000981">
    <property type="term" value="F:DNA-binding transcription factor activity, RNA polymerase II-specific"/>
    <property type="evidence" value="ECO:0007669"/>
    <property type="project" value="TreeGrafter"/>
</dbReference>
<dbReference type="PANTHER" id="PTHR14003:SF23">
    <property type="entry name" value="ZINC FINGER PROTEIN 143"/>
    <property type="match status" value="1"/>
</dbReference>
<dbReference type="InterPro" id="IPR036236">
    <property type="entry name" value="Znf_C2H2_sf"/>
</dbReference>
<dbReference type="FunFam" id="3.30.160.60:FF:001498">
    <property type="entry name" value="Zinc finger protein 404"/>
    <property type="match status" value="1"/>
</dbReference>